<keyword evidence="3" id="KW-1185">Reference proteome</keyword>
<proteinExistence type="predicted"/>
<evidence type="ECO:0000256" key="1">
    <source>
        <dbReference type="SAM" id="MobiDB-lite"/>
    </source>
</evidence>
<gene>
    <name evidence="2" type="ORF">K493DRAFT_80300</name>
</gene>
<dbReference type="EMBL" id="MCFE01000545">
    <property type="protein sequence ID" value="ORX87829.1"/>
    <property type="molecule type" value="Genomic_DNA"/>
</dbReference>
<dbReference type="Proteomes" id="UP000193498">
    <property type="component" value="Unassembled WGS sequence"/>
</dbReference>
<feature type="compositionally biased region" description="Basic and acidic residues" evidence="1">
    <location>
        <begin position="88"/>
        <end position="98"/>
    </location>
</feature>
<sequence>MRDKYVAPDGELSDSEDEGDDRRNQQNYNDEYPRTLRRTRMRLNPTPSSKASSPKEDTEMPFATESPTKSTDDRVIADNPEASLTDNGESKPDDPMSL</sequence>
<evidence type="ECO:0000313" key="2">
    <source>
        <dbReference type="EMBL" id="ORX87829.1"/>
    </source>
</evidence>
<dbReference type="AlphaFoldDB" id="A0A1Y1XPZ6"/>
<evidence type="ECO:0000313" key="3">
    <source>
        <dbReference type="Proteomes" id="UP000193498"/>
    </source>
</evidence>
<name>A0A1Y1XPZ6_9FUNG</name>
<protein>
    <submittedName>
        <fullName evidence="2">Uncharacterized protein</fullName>
    </submittedName>
</protein>
<feature type="region of interest" description="Disordered" evidence="1">
    <location>
        <begin position="1"/>
        <end position="98"/>
    </location>
</feature>
<reference evidence="2 3" key="1">
    <citation type="submission" date="2016-07" db="EMBL/GenBank/DDBJ databases">
        <title>Pervasive Adenine N6-methylation of Active Genes in Fungi.</title>
        <authorList>
            <consortium name="DOE Joint Genome Institute"/>
            <person name="Mondo S.J."/>
            <person name="Dannebaum R.O."/>
            <person name="Kuo R.C."/>
            <person name="Labutti K."/>
            <person name="Haridas S."/>
            <person name="Kuo A."/>
            <person name="Salamov A."/>
            <person name="Ahrendt S.R."/>
            <person name="Lipzen A."/>
            <person name="Sullivan W."/>
            <person name="Andreopoulos W.B."/>
            <person name="Clum A."/>
            <person name="Lindquist E."/>
            <person name="Daum C."/>
            <person name="Ramamoorthy G.K."/>
            <person name="Gryganskyi A."/>
            <person name="Culley D."/>
            <person name="Magnuson J.K."/>
            <person name="James T.Y."/>
            <person name="O'Malley M.A."/>
            <person name="Stajich J.E."/>
            <person name="Spatafora J.W."/>
            <person name="Visel A."/>
            <person name="Grigoriev I.V."/>
        </authorList>
    </citation>
    <scope>NUCLEOTIDE SEQUENCE [LARGE SCALE GENOMIC DNA]</scope>
    <source>
        <strain evidence="2 3">CBS 931.73</strain>
    </source>
</reference>
<accession>A0A1Y1XPZ6</accession>
<dbReference type="InParanoid" id="A0A1Y1XPZ6"/>
<organism evidence="2 3">
    <name type="scientific">Basidiobolus meristosporus CBS 931.73</name>
    <dbReference type="NCBI Taxonomy" id="1314790"/>
    <lineage>
        <taxon>Eukaryota</taxon>
        <taxon>Fungi</taxon>
        <taxon>Fungi incertae sedis</taxon>
        <taxon>Zoopagomycota</taxon>
        <taxon>Entomophthoromycotina</taxon>
        <taxon>Basidiobolomycetes</taxon>
        <taxon>Basidiobolales</taxon>
        <taxon>Basidiobolaceae</taxon>
        <taxon>Basidiobolus</taxon>
    </lineage>
</organism>
<comment type="caution">
    <text evidence="2">The sequence shown here is derived from an EMBL/GenBank/DDBJ whole genome shotgun (WGS) entry which is preliminary data.</text>
</comment>